<dbReference type="SUPFAM" id="SSF55961">
    <property type="entry name" value="Bet v1-like"/>
    <property type="match status" value="1"/>
</dbReference>
<protein>
    <submittedName>
        <fullName evidence="3">SRPBCC domain-containing protein</fullName>
    </submittedName>
</protein>
<comment type="caution">
    <text evidence="3">The sequence shown here is derived from an EMBL/GenBank/DDBJ whole genome shotgun (WGS) entry which is preliminary data.</text>
</comment>
<accession>A0A7X6M0C6</accession>
<reference evidence="3 4" key="1">
    <citation type="submission" date="2020-04" db="EMBL/GenBank/DDBJ databases">
        <title>MicrobeNet Type strains.</title>
        <authorList>
            <person name="Nicholson A.C."/>
        </authorList>
    </citation>
    <scope>NUCLEOTIDE SEQUENCE [LARGE SCALE GENOMIC DNA]</scope>
    <source>
        <strain evidence="3 4">DSM 44445</strain>
    </source>
</reference>
<evidence type="ECO:0000259" key="2">
    <source>
        <dbReference type="Pfam" id="PF08327"/>
    </source>
</evidence>
<dbReference type="InterPro" id="IPR013538">
    <property type="entry name" value="ASHA1/2-like_C"/>
</dbReference>
<evidence type="ECO:0000256" key="1">
    <source>
        <dbReference type="ARBA" id="ARBA00006817"/>
    </source>
</evidence>
<keyword evidence="4" id="KW-1185">Reference proteome</keyword>
<dbReference type="RefSeq" id="WP_040724533.1">
    <property type="nucleotide sequence ID" value="NZ_CAWPHS010000015.1"/>
</dbReference>
<evidence type="ECO:0000313" key="3">
    <source>
        <dbReference type="EMBL" id="NKY87888.1"/>
    </source>
</evidence>
<name>A0A7X6M0C6_9NOCA</name>
<feature type="domain" description="Activator of Hsp90 ATPase homologue 1/2-like C-terminal" evidence="2">
    <location>
        <begin position="13"/>
        <end position="152"/>
    </location>
</feature>
<dbReference type="AlphaFoldDB" id="A0A7X6M0C6"/>
<dbReference type="InterPro" id="IPR023393">
    <property type="entry name" value="START-like_dom_sf"/>
</dbReference>
<gene>
    <name evidence="3" type="ORF">HGA07_19915</name>
</gene>
<dbReference type="EMBL" id="JAAXPE010000022">
    <property type="protein sequence ID" value="NKY87888.1"/>
    <property type="molecule type" value="Genomic_DNA"/>
</dbReference>
<dbReference type="Gene3D" id="3.30.530.20">
    <property type="match status" value="1"/>
</dbReference>
<dbReference type="Proteomes" id="UP000523447">
    <property type="component" value="Unassembled WGS sequence"/>
</dbReference>
<dbReference type="Pfam" id="PF08327">
    <property type="entry name" value="AHSA1"/>
    <property type="match status" value="1"/>
</dbReference>
<sequence length="157" mass="17645">MTDRIRIEHDYPTTAQAVWELWTTPAGIEKWWAPDGFTVRVDRLDLRPGGELVYTMTATAPEQIEFMRSAGMPLSTESRKTFTEVEAPNRLAYTSLADFIPGVEPYEFLTTVDLEPGDSGVRVVMTVDPMHDEVWTQRLVQGRENELANLANVVAGS</sequence>
<comment type="similarity">
    <text evidence="1">Belongs to the AHA1 family.</text>
</comment>
<evidence type="ECO:0000313" key="4">
    <source>
        <dbReference type="Proteomes" id="UP000523447"/>
    </source>
</evidence>
<organism evidence="3 4">
    <name type="scientific">Nocardia veterana</name>
    <dbReference type="NCBI Taxonomy" id="132249"/>
    <lineage>
        <taxon>Bacteria</taxon>
        <taxon>Bacillati</taxon>
        <taxon>Actinomycetota</taxon>
        <taxon>Actinomycetes</taxon>
        <taxon>Mycobacteriales</taxon>
        <taxon>Nocardiaceae</taxon>
        <taxon>Nocardia</taxon>
    </lineage>
</organism>
<proteinExistence type="inferred from homology"/>